<protein>
    <recommendedName>
        <fullName evidence="3">Lipoprotein</fullName>
    </recommendedName>
</protein>
<reference evidence="2" key="1">
    <citation type="submission" date="2016-11" db="EMBL/GenBank/DDBJ databases">
        <authorList>
            <person name="Varghese N."/>
            <person name="Submissions S."/>
        </authorList>
    </citation>
    <scope>NUCLEOTIDE SEQUENCE [LARGE SCALE GENOMIC DNA]</scope>
    <source>
        <strain evidence="2">DSM 27623</strain>
    </source>
</reference>
<proteinExistence type="predicted"/>
<keyword evidence="2" id="KW-1185">Reference proteome</keyword>
<evidence type="ECO:0008006" key="3">
    <source>
        <dbReference type="Google" id="ProtNLM"/>
    </source>
</evidence>
<accession>A0A1N6JVI5</accession>
<gene>
    <name evidence="1" type="ORF">SAMN05444409_3882</name>
</gene>
<name>A0A1N6JVI5_9FLAO</name>
<organism evidence="1 2">
    <name type="scientific">Epilithonimonas zeae</name>
    <dbReference type="NCBI Taxonomy" id="1416779"/>
    <lineage>
        <taxon>Bacteria</taxon>
        <taxon>Pseudomonadati</taxon>
        <taxon>Bacteroidota</taxon>
        <taxon>Flavobacteriia</taxon>
        <taxon>Flavobacteriales</taxon>
        <taxon>Weeksellaceae</taxon>
        <taxon>Chryseobacterium group</taxon>
        <taxon>Epilithonimonas</taxon>
    </lineage>
</organism>
<evidence type="ECO:0000313" key="1">
    <source>
        <dbReference type="EMBL" id="SIO48046.1"/>
    </source>
</evidence>
<sequence>MKKLFVCMMAVATLSSCDKLKETVNSATEATVGAGEIDYQFFSKPEEVKKWYDEIVKKSGAGAKVMDEVSFNIFRPSKEGMIQRAGEKDYLYLTIVYQDNVDKRRVEEIQYLGNVDGWHQPQKKDIQVSGIGAEDFKLEDELFDFGQVSLETFNKVMADALKKYKDDAKYEYQYISSVFIKKNGFDVSVKGKLKSNSQLKTETYRTDLKGTEQ</sequence>
<evidence type="ECO:0000313" key="2">
    <source>
        <dbReference type="Proteomes" id="UP000185207"/>
    </source>
</evidence>
<dbReference type="AlphaFoldDB" id="A0A1N6JVI5"/>
<dbReference type="Proteomes" id="UP000185207">
    <property type="component" value="Unassembled WGS sequence"/>
</dbReference>
<dbReference type="PROSITE" id="PS51257">
    <property type="entry name" value="PROKAR_LIPOPROTEIN"/>
    <property type="match status" value="1"/>
</dbReference>
<dbReference type="RefSeq" id="WP_074237050.1">
    <property type="nucleotide sequence ID" value="NZ_FSRK01000003.1"/>
</dbReference>
<dbReference type="EMBL" id="FSRK01000003">
    <property type="protein sequence ID" value="SIO48046.1"/>
    <property type="molecule type" value="Genomic_DNA"/>
</dbReference>
<dbReference type="OrthoDB" id="1426268at2"/>